<feature type="domain" description="CUB" evidence="3">
    <location>
        <begin position="136"/>
        <end position="255"/>
    </location>
</feature>
<gene>
    <name evidence="5" type="primary">LOC108012600</name>
</gene>
<accession>A0AB39ZDD8</accession>
<dbReference type="InterPro" id="IPR000859">
    <property type="entry name" value="CUB_dom"/>
</dbReference>
<evidence type="ECO:0000313" key="5">
    <source>
        <dbReference type="RefSeq" id="XP_016933508.2"/>
    </source>
</evidence>
<dbReference type="InterPro" id="IPR035914">
    <property type="entry name" value="Sperma_CUB_dom_sf"/>
</dbReference>
<dbReference type="Pfam" id="PF26080">
    <property type="entry name" value="CUB_animal"/>
    <property type="match status" value="1"/>
</dbReference>
<evidence type="ECO:0000256" key="1">
    <source>
        <dbReference type="ARBA" id="ARBA00023157"/>
    </source>
</evidence>
<dbReference type="GeneID" id="108012600"/>
<dbReference type="PANTHER" id="PTHR33236">
    <property type="entry name" value="INTRAFLAGELLAR TRANSPORT PROTEIN 122 FAMILY PROTEIN-RELATED"/>
    <property type="match status" value="1"/>
</dbReference>
<dbReference type="PANTHER" id="PTHR33236:SF5">
    <property type="entry name" value="CUB DOMAIN-CONTAINING PROTEIN"/>
    <property type="match status" value="1"/>
</dbReference>
<sequence>MSAGGRSSQLLALVAIFFSSYIVGIYSAARASRSALSSNSTYNESLILGNDSLILGNDTLLAAEEDSSLARSGSRHPRWFPFYTIGRFSNDICTGNNLLLGTCVINGECTDNSGVAAGSCSTITAQAICCIYQRTCGASTTYNNTYFYNSNYPAPYAGGGRCSIVVTPPDSTICQMRVDFLSLSLAPPTGDGSCTTDALTITGGTSQVPTICGENSGQHIYVDFNGVNPITISVATSGSYTFNRNWQFLIRMLACSSATLAPAGCLQYYMPSSGTLSSFNYNSPASAALNSIGVQGTRQLANTNYGICIRKAAGMCSITYSQVGSDTYSFTLTNDVGAVDPTLLATSSVQSQDCTTDYIVIPVPTQGGVSMPSDRFCGLGLVSTTTAAKPFVVYTVTDGNEDMDISNRGFSLSYSQNACPIL</sequence>
<dbReference type="RefSeq" id="XP_016933508.2">
    <property type="nucleotide sequence ID" value="XM_017078019.4"/>
</dbReference>
<evidence type="ECO:0000259" key="3">
    <source>
        <dbReference type="PROSITE" id="PS01180"/>
    </source>
</evidence>
<dbReference type="PROSITE" id="PS01180">
    <property type="entry name" value="CUB"/>
    <property type="match status" value="1"/>
</dbReference>
<proteinExistence type="predicted"/>
<protein>
    <recommendedName>
        <fullName evidence="3">CUB domain-containing protein</fullName>
    </recommendedName>
</protein>
<evidence type="ECO:0000256" key="2">
    <source>
        <dbReference type="PROSITE-ProRule" id="PRU00059"/>
    </source>
</evidence>
<keyword evidence="4" id="KW-1185">Reference proteome</keyword>
<organism evidence="4 5">
    <name type="scientific">Drosophila suzukii</name>
    <name type="common">Spotted-wing drosophila fruit fly</name>
    <dbReference type="NCBI Taxonomy" id="28584"/>
    <lineage>
        <taxon>Eukaryota</taxon>
        <taxon>Metazoa</taxon>
        <taxon>Ecdysozoa</taxon>
        <taxon>Arthropoda</taxon>
        <taxon>Hexapoda</taxon>
        <taxon>Insecta</taxon>
        <taxon>Pterygota</taxon>
        <taxon>Neoptera</taxon>
        <taxon>Endopterygota</taxon>
        <taxon>Diptera</taxon>
        <taxon>Brachycera</taxon>
        <taxon>Muscomorpha</taxon>
        <taxon>Ephydroidea</taxon>
        <taxon>Drosophilidae</taxon>
        <taxon>Drosophila</taxon>
        <taxon>Sophophora</taxon>
    </lineage>
</organism>
<keyword evidence="1" id="KW-1015">Disulfide bond</keyword>
<dbReference type="Pfam" id="PF00431">
    <property type="entry name" value="CUB"/>
    <property type="match status" value="1"/>
</dbReference>
<comment type="caution">
    <text evidence="2">Lacks conserved residue(s) required for the propagation of feature annotation.</text>
</comment>
<dbReference type="Gene3D" id="2.60.120.290">
    <property type="entry name" value="Spermadhesin, CUB domain"/>
    <property type="match status" value="1"/>
</dbReference>
<reference evidence="5" key="1">
    <citation type="submission" date="2025-08" db="UniProtKB">
        <authorList>
            <consortium name="RefSeq"/>
        </authorList>
    </citation>
    <scope>IDENTIFICATION</scope>
</reference>
<dbReference type="InterPro" id="IPR058698">
    <property type="entry name" value="CUB_metazoa"/>
</dbReference>
<evidence type="ECO:0000313" key="4">
    <source>
        <dbReference type="Proteomes" id="UP001652628"/>
    </source>
</evidence>
<name>A0AB39ZDD8_DROSZ</name>
<dbReference type="SUPFAM" id="SSF49854">
    <property type="entry name" value="Spermadhesin, CUB domain"/>
    <property type="match status" value="1"/>
</dbReference>
<dbReference type="Proteomes" id="UP001652628">
    <property type="component" value="Chromosome 3"/>
</dbReference>
<dbReference type="AlphaFoldDB" id="A0AB39ZDD8"/>